<name>A0A7W6S3M3_9PROT</name>
<dbReference type="RefSeq" id="WP_184437469.1">
    <property type="nucleotide sequence ID" value="NZ_JACIGI010000042.1"/>
</dbReference>
<reference evidence="1 2" key="1">
    <citation type="submission" date="2020-08" db="EMBL/GenBank/DDBJ databases">
        <title>Genome sequencing of Purple Non-Sulfur Bacteria from various extreme environments.</title>
        <authorList>
            <person name="Mayer M."/>
        </authorList>
    </citation>
    <scope>NUCLEOTIDE SEQUENCE [LARGE SCALE GENOMIC DNA]</scope>
    <source>
        <strain evidence="1 2">JA135</strain>
    </source>
</reference>
<proteinExistence type="predicted"/>
<dbReference type="AlphaFoldDB" id="A0A7W6S3M3"/>
<evidence type="ECO:0000313" key="2">
    <source>
        <dbReference type="Proteomes" id="UP000555728"/>
    </source>
</evidence>
<evidence type="ECO:0000313" key="1">
    <source>
        <dbReference type="EMBL" id="MBB4287577.1"/>
    </source>
</evidence>
<keyword evidence="2" id="KW-1185">Reference proteome</keyword>
<sequence length="328" mass="36230">MTDQTKTLELELSGLKGDHPLGFLAACGVLRVMGPNSGVRLGWAETHGTWTAVLHDRAATDATGAFRERIVDAVAQAATDVENLLKRFPGIGRTLSIEDYRKKGHWALTAADEDATLGVAITELLPSLGSDSLARDSKGAGPVHPSKMIMTSARQSLETTLKSFILPHINKSRNNRKAERAVEKIENAIFGPWLYEDDAHSLGWDPTTQRLHALRNKAPADDKQKRSVAAAVFLASQALPLFPCFAVGGWLHTTGFHHDNDGDWFSWPIWRAPISLDTLRTLVAQPFTRDLKERGVAVVYRCHRSRTGGDQGDYRVFGHPTKRPWPEM</sequence>
<gene>
    <name evidence="1" type="ORF">GGD88_003328</name>
</gene>
<accession>A0A7W6S3M3</accession>
<comment type="caution">
    <text evidence="1">The sequence shown here is derived from an EMBL/GenBank/DDBJ whole genome shotgun (WGS) entry which is preliminary data.</text>
</comment>
<organism evidence="1 2">
    <name type="scientific">Roseospira goensis</name>
    <dbReference type="NCBI Taxonomy" id="391922"/>
    <lineage>
        <taxon>Bacteria</taxon>
        <taxon>Pseudomonadati</taxon>
        <taxon>Pseudomonadota</taxon>
        <taxon>Alphaproteobacteria</taxon>
        <taxon>Rhodospirillales</taxon>
        <taxon>Rhodospirillaceae</taxon>
        <taxon>Roseospira</taxon>
    </lineage>
</organism>
<protein>
    <submittedName>
        <fullName evidence="1">Uncharacterized protein</fullName>
    </submittedName>
</protein>
<dbReference type="EMBL" id="JACIGI010000042">
    <property type="protein sequence ID" value="MBB4287577.1"/>
    <property type="molecule type" value="Genomic_DNA"/>
</dbReference>
<dbReference type="Proteomes" id="UP000555728">
    <property type="component" value="Unassembled WGS sequence"/>
</dbReference>